<proteinExistence type="predicted"/>
<organism evidence="3 4">
    <name type="scientific">Agrobacterium salinitolerans</name>
    <dbReference type="NCBI Taxonomy" id="1183413"/>
    <lineage>
        <taxon>Bacteria</taxon>
        <taxon>Pseudomonadati</taxon>
        <taxon>Pseudomonadota</taxon>
        <taxon>Alphaproteobacteria</taxon>
        <taxon>Hyphomicrobiales</taxon>
        <taxon>Rhizobiaceae</taxon>
        <taxon>Rhizobium/Agrobacterium group</taxon>
        <taxon>Agrobacterium</taxon>
    </lineage>
</organism>
<protein>
    <submittedName>
        <fullName evidence="3">Uncharacterized protein</fullName>
    </submittedName>
</protein>
<keyword evidence="2" id="KW-0732">Signal</keyword>
<dbReference type="KEGG" id="asal:CFBP5507_24000"/>
<feature type="region of interest" description="Disordered" evidence="1">
    <location>
        <begin position="26"/>
        <end position="48"/>
    </location>
</feature>
<dbReference type="EMBL" id="CP109969">
    <property type="protein sequence ID" value="UYZ10680.1"/>
    <property type="molecule type" value="Genomic_DNA"/>
</dbReference>
<evidence type="ECO:0000313" key="3">
    <source>
        <dbReference type="EMBL" id="UYZ10680.1"/>
    </source>
</evidence>
<accession>A0A4Z1R1B2</accession>
<feature type="region of interest" description="Disordered" evidence="1">
    <location>
        <begin position="66"/>
        <end position="96"/>
    </location>
</feature>
<reference evidence="3" key="1">
    <citation type="submission" date="2022-10" db="EMBL/GenBank/DDBJ databases">
        <title>Complete genome sequence of Agrobacterium salinitolerans CFBP5507.</title>
        <authorList>
            <person name="Tchabashvili S."/>
            <person name="Yen H.-C."/>
            <person name="Haryono M."/>
            <person name="Lin Y.-C."/>
            <person name="Lai E.-M."/>
            <person name="Kuo C.-H."/>
        </authorList>
    </citation>
    <scope>NUCLEOTIDE SEQUENCE</scope>
    <source>
        <strain evidence="3">CFBP5507</strain>
    </source>
</reference>
<feature type="chain" id="PRO_5044242049" evidence="2">
    <location>
        <begin position="27"/>
        <end position="96"/>
    </location>
</feature>
<dbReference type="AlphaFoldDB" id="A0A4Z1R1B2"/>
<feature type="signal peptide" evidence="2">
    <location>
        <begin position="1"/>
        <end position="26"/>
    </location>
</feature>
<gene>
    <name evidence="3" type="ORF">CFBP5507_24000</name>
</gene>
<evidence type="ECO:0000313" key="4">
    <source>
        <dbReference type="Proteomes" id="UP000298735"/>
    </source>
</evidence>
<sequence>MITSGKLTLRGGAILLGLMLASTATAETGQTGTAQPSKECLGEREQSDKDISAKLDKCDGVLKPPKVGDSDIVETAPVTGTMPVIKPGELPQGKNP</sequence>
<name>A0A4Z1R1B2_9HYPH</name>
<dbReference type="RefSeq" id="WP_137412163.1">
    <property type="nucleotide sequence ID" value="NZ_CP074397.1"/>
</dbReference>
<dbReference type="OrthoDB" id="8400919at2"/>
<feature type="compositionally biased region" description="Low complexity" evidence="1">
    <location>
        <begin position="26"/>
        <end position="35"/>
    </location>
</feature>
<evidence type="ECO:0000256" key="2">
    <source>
        <dbReference type="SAM" id="SignalP"/>
    </source>
</evidence>
<evidence type="ECO:0000256" key="1">
    <source>
        <dbReference type="SAM" id="MobiDB-lite"/>
    </source>
</evidence>
<dbReference type="Proteomes" id="UP000298735">
    <property type="component" value="Chromosome Linear"/>
</dbReference>